<dbReference type="PANTHER" id="PTHR34216">
    <property type="match status" value="1"/>
</dbReference>
<evidence type="ECO:0000313" key="4">
    <source>
        <dbReference type="EMBL" id="MFC6090994.1"/>
    </source>
</evidence>
<accession>A0ABW1P6S5</accession>
<proteinExistence type="predicted"/>
<gene>
    <name evidence="4" type="ORF">ACFP3R_17075</name>
</gene>
<keyword evidence="5" id="KW-1185">Reference proteome</keyword>
<protein>
    <submittedName>
        <fullName evidence="4">Polysaccharide deacetylase family protein</fullName>
    </submittedName>
</protein>
<dbReference type="EMBL" id="JBHSQO010000015">
    <property type="protein sequence ID" value="MFC6090994.1"/>
    <property type="molecule type" value="Genomic_DNA"/>
</dbReference>
<dbReference type="PANTHER" id="PTHR34216:SF11">
    <property type="entry name" value="CHITOOLIGOSACCHARIDE DEACETYLASE"/>
    <property type="match status" value="1"/>
</dbReference>
<evidence type="ECO:0000256" key="1">
    <source>
        <dbReference type="ARBA" id="ARBA00022729"/>
    </source>
</evidence>
<dbReference type="InterPro" id="IPR011330">
    <property type="entry name" value="Glyco_hydro/deAcase_b/a-brl"/>
</dbReference>
<dbReference type="Pfam" id="PF01522">
    <property type="entry name" value="Polysacc_deac_1"/>
    <property type="match status" value="1"/>
</dbReference>
<organism evidence="4 5">
    <name type="scientific">Saccharothrix lopnurensis</name>
    <dbReference type="NCBI Taxonomy" id="1670621"/>
    <lineage>
        <taxon>Bacteria</taxon>
        <taxon>Bacillati</taxon>
        <taxon>Actinomycetota</taxon>
        <taxon>Actinomycetes</taxon>
        <taxon>Pseudonocardiales</taxon>
        <taxon>Pseudonocardiaceae</taxon>
        <taxon>Saccharothrix</taxon>
    </lineage>
</organism>
<feature type="domain" description="NodB homology" evidence="3">
    <location>
        <begin position="188"/>
        <end position="246"/>
    </location>
</feature>
<dbReference type="InterPro" id="IPR051398">
    <property type="entry name" value="Polysacch_Deacetylase"/>
</dbReference>
<sequence>MNSAPRSSRTTATVLAIVAATCWSCGGEPEPALQPVAAPASSARPAAAPSSAAPDPAAVGADELGQVPILMYHRIVERTESVYDRTPAAFRAELDRLATEGYVPVTTTEYATGRIDIPAGRHPVVLTFDDGDPTQFALGPDGGPAPGTAVAILLDVAARHPGFRPVASLYVNAAPFGSADGAGVLPWLRDHGFEIGNHTLHHTNLASAGDPQVLEAIALGQREIQRALPDHRVTSLALPFGAVPANGELARRGTAAGASYDHACVLLVGANPAPSPHSTDFDPLNTPRIRSQDAAGHEAEYGSTAWLDKLAAAPASRYTSDGDPERISYPAARGAVLAPGFADRANAY</sequence>
<dbReference type="InterPro" id="IPR002509">
    <property type="entry name" value="NODB_dom"/>
</dbReference>
<feature type="region of interest" description="Disordered" evidence="2">
    <location>
        <begin position="275"/>
        <end position="297"/>
    </location>
</feature>
<dbReference type="Proteomes" id="UP001596220">
    <property type="component" value="Unassembled WGS sequence"/>
</dbReference>
<dbReference type="Gene3D" id="3.20.20.370">
    <property type="entry name" value="Glycoside hydrolase/deacetylase"/>
    <property type="match status" value="1"/>
</dbReference>
<evidence type="ECO:0000256" key="2">
    <source>
        <dbReference type="SAM" id="MobiDB-lite"/>
    </source>
</evidence>
<reference evidence="5" key="1">
    <citation type="journal article" date="2019" name="Int. J. Syst. Evol. Microbiol.">
        <title>The Global Catalogue of Microorganisms (GCM) 10K type strain sequencing project: providing services to taxonomists for standard genome sequencing and annotation.</title>
        <authorList>
            <consortium name="The Broad Institute Genomics Platform"/>
            <consortium name="The Broad Institute Genome Sequencing Center for Infectious Disease"/>
            <person name="Wu L."/>
            <person name="Ma J."/>
        </authorList>
    </citation>
    <scope>NUCLEOTIDE SEQUENCE [LARGE SCALE GENOMIC DNA]</scope>
    <source>
        <strain evidence="5">CGMCC 4.7246</strain>
    </source>
</reference>
<evidence type="ECO:0000313" key="5">
    <source>
        <dbReference type="Proteomes" id="UP001596220"/>
    </source>
</evidence>
<dbReference type="RefSeq" id="WP_380637197.1">
    <property type="nucleotide sequence ID" value="NZ_JBHSQO010000015.1"/>
</dbReference>
<evidence type="ECO:0000259" key="3">
    <source>
        <dbReference type="Pfam" id="PF01522"/>
    </source>
</evidence>
<dbReference type="SUPFAM" id="SSF88713">
    <property type="entry name" value="Glycoside hydrolase/deacetylase"/>
    <property type="match status" value="1"/>
</dbReference>
<comment type="caution">
    <text evidence="4">The sequence shown here is derived from an EMBL/GenBank/DDBJ whole genome shotgun (WGS) entry which is preliminary data.</text>
</comment>
<name>A0ABW1P6S5_9PSEU</name>
<keyword evidence="1" id="KW-0732">Signal</keyword>